<feature type="transmembrane region" description="Helical" evidence="8">
    <location>
        <begin position="240"/>
        <end position="270"/>
    </location>
</feature>
<feature type="transmembrane region" description="Helical" evidence="8">
    <location>
        <begin position="41"/>
        <end position="60"/>
    </location>
</feature>
<proteinExistence type="inferred from homology"/>
<dbReference type="PANTHER" id="PTHR21716:SF53">
    <property type="entry name" value="PERMEASE PERM-RELATED"/>
    <property type="match status" value="1"/>
</dbReference>
<evidence type="ECO:0000256" key="8">
    <source>
        <dbReference type="SAM" id="Phobius"/>
    </source>
</evidence>
<feature type="transmembrane region" description="Helical" evidence="8">
    <location>
        <begin position="156"/>
        <end position="177"/>
    </location>
</feature>
<dbReference type="GO" id="GO:0005886">
    <property type="term" value="C:plasma membrane"/>
    <property type="evidence" value="ECO:0007669"/>
    <property type="project" value="UniProtKB-SubCell"/>
</dbReference>
<accession>A0A0M6WA86</accession>
<feature type="transmembrane region" description="Helical" evidence="8">
    <location>
        <begin position="67"/>
        <end position="93"/>
    </location>
</feature>
<evidence type="ECO:0000313" key="10">
    <source>
        <dbReference type="Proteomes" id="UP000242301"/>
    </source>
</evidence>
<name>A0A0M6WA86_9GAMM</name>
<keyword evidence="6 8" id="KW-1133">Transmembrane helix</keyword>
<feature type="transmembrane region" description="Helical" evidence="8">
    <location>
        <begin position="282"/>
        <end position="301"/>
    </location>
</feature>
<comment type="similarity">
    <text evidence="2">Belongs to the autoinducer-2 exporter (AI-2E) (TC 2.A.86) family.</text>
</comment>
<keyword evidence="5 8" id="KW-0812">Transmembrane</keyword>
<dbReference type="InterPro" id="IPR002549">
    <property type="entry name" value="AI-2E-like"/>
</dbReference>
<evidence type="ECO:0000256" key="5">
    <source>
        <dbReference type="ARBA" id="ARBA00022692"/>
    </source>
</evidence>
<comment type="subcellular location">
    <subcellularLocation>
        <location evidence="1">Cell membrane</location>
        <topology evidence="1">Multi-pass membrane protein</topology>
    </subcellularLocation>
</comment>
<feature type="transmembrane region" description="Helical" evidence="8">
    <location>
        <begin position="307"/>
        <end position="338"/>
    </location>
</feature>
<evidence type="ECO:0000256" key="6">
    <source>
        <dbReference type="ARBA" id="ARBA00022989"/>
    </source>
</evidence>
<reference evidence="10" key="1">
    <citation type="submission" date="2015-05" db="EMBL/GenBank/DDBJ databases">
        <authorList>
            <person name="Manzano-Marin A."/>
        </authorList>
    </citation>
    <scope>NUCLEOTIDE SEQUENCE [LARGE SCALE GENOMIC DNA]</scope>
    <source>
        <strain evidence="10">officinalis</strain>
    </source>
</reference>
<evidence type="ECO:0000256" key="3">
    <source>
        <dbReference type="ARBA" id="ARBA00022448"/>
    </source>
</evidence>
<dbReference type="EMBL" id="CVRF01000003">
    <property type="protein sequence ID" value="CRK85821.1"/>
    <property type="molecule type" value="Genomic_DNA"/>
</dbReference>
<keyword evidence="4" id="KW-1003">Cell membrane</keyword>
<evidence type="ECO:0000256" key="2">
    <source>
        <dbReference type="ARBA" id="ARBA00009773"/>
    </source>
</evidence>
<evidence type="ECO:0000256" key="4">
    <source>
        <dbReference type="ARBA" id="ARBA00022475"/>
    </source>
</evidence>
<evidence type="ECO:0000313" key="9">
    <source>
        <dbReference type="EMBL" id="CRK85821.1"/>
    </source>
</evidence>
<dbReference type="PANTHER" id="PTHR21716">
    <property type="entry name" value="TRANSMEMBRANE PROTEIN"/>
    <property type="match status" value="1"/>
</dbReference>
<evidence type="ECO:0000256" key="1">
    <source>
        <dbReference type="ARBA" id="ARBA00004651"/>
    </source>
</evidence>
<dbReference type="AlphaFoldDB" id="A0A0M6WA86"/>
<dbReference type="GO" id="GO:0055085">
    <property type="term" value="P:transmembrane transport"/>
    <property type="evidence" value="ECO:0007669"/>
    <property type="project" value="TreeGrafter"/>
</dbReference>
<sequence length="355" mass="40670">MMELFIRWYQRRFSDPGAVALFVLLIITFAIIFFLNKILTPLFIAIALAFLLELPIQLFMRLGLSRIFSIIIILVLFAGISSMIVLIIVPTAWQQGIRFVDDLPDIINYFIRFTQKLFNKYPALADAGIIDIICNNLRNRLSLITDSLLTASVTSLISIFSSAIYFILVPLMTFFLLKDKKYFSKSCLMFLPKNRFLIKKVWIEMNQQIINYLYGKFIEIIIVGVLTYMCFIYFKLNYAVLLSVLVGMSVLIPYVGTFIATIPVIIVALFEYNVNSDFWSLMFVYLIIQAIDSNVIVPLLFSEIVNLHPLVIILSIVIFGGLCGFWGVFFAIPLAVLIKIIINIWPEKTISKVLK</sequence>
<feature type="transmembrane region" description="Helical" evidence="8">
    <location>
        <begin position="213"/>
        <end position="234"/>
    </location>
</feature>
<organism evidence="9 10">
    <name type="scientific">Candidatus Providencia siddallii</name>
    <dbReference type="NCBI Taxonomy" id="1715285"/>
    <lineage>
        <taxon>Bacteria</taxon>
        <taxon>Pseudomonadati</taxon>
        <taxon>Pseudomonadota</taxon>
        <taxon>Gammaproteobacteria</taxon>
        <taxon>Enterobacterales</taxon>
        <taxon>Morganellaceae</taxon>
        <taxon>Providencia</taxon>
    </lineage>
</organism>
<keyword evidence="7 8" id="KW-0472">Membrane</keyword>
<gene>
    <name evidence="9" type="primary">perM</name>
    <name evidence="9" type="ORF">SOFFGTOCOR_0405</name>
</gene>
<dbReference type="Proteomes" id="UP000242301">
    <property type="component" value="Unassembled WGS sequence"/>
</dbReference>
<dbReference type="Pfam" id="PF01594">
    <property type="entry name" value="AI-2E_transport"/>
    <property type="match status" value="1"/>
</dbReference>
<protein>
    <submittedName>
        <fullName evidence="9">Putative permease PerM</fullName>
    </submittedName>
</protein>
<feature type="transmembrane region" description="Helical" evidence="8">
    <location>
        <begin position="12"/>
        <end position="35"/>
    </location>
</feature>
<keyword evidence="10" id="KW-1185">Reference proteome</keyword>
<keyword evidence="3" id="KW-0813">Transport</keyword>
<evidence type="ECO:0000256" key="7">
    <source>
        <dbReference type="ARBA" id="ARBA00023136"/>
    </source>
</evidence>